<keyword evidence="5" id="KW-0963">Cytoplasm</keyword>
<dbReference type="InterPro" id="IPR026147">
    <property type="entry name" value="Rab3GAP1_conserved"/>
</dbReference>
<dbReference type="GO" id="GO:0005096">
    <property type="term" value="F:GTPase activator activity"/>
    <property type="evidence" value="ECO:0007669"/>
    <property type="project" value="UniProtKB-KW"/>
</dbReference>
<dbReference type="GO" id="GO:0005737">
    <property type="term" value="C:cytoplasm"/>
    <property type="evidence" value="ECO:0007669"/>
    <property type="project" value="UniProtKB-SubCell"/>
</dbReference>
<dbReference type="InterPro" id="IPR045700">
    <property type="entry name" value="Rab3GAP1"/>
</dbReference>
<evidence type="ECO:0000256" key="5">
    <source>
        <dbReference type="ARBA" id="ARBA00022490"/>
    </source>
</evidence>
<feature type="region of interest" description="Disordered" evidence="6">
    <location>
        <begin position="536"/>
        <end position="560"/>
    </location>
</feature>
<comment type="similarity">
    <text evidence="2">Belongs to the Rab3-GAP catalytic subunit family.</text>
</comment>
<accession>A0A9W8HG63</accession>
<feature type="region of interest" description="Disordered" evidence="6">
    <location>
        <begin position="634"/>
        <end position="680"/>
    </location>
</feature>
<feature type="region of interest" description="Disordered" evidence="6">
    <location>
        <begin position="697"/>
        <end position="724"/>
    </location>
</feature>
<evidence type="ECO:0000256" key="3">
    <source>
        <dbReference type="ARBA" id="ARBA00015817"/>
    </source>
</evidence>
<feature type="compositionally biased region" description="Acidic residues" evidence="6">
    <location>
        <begin position="697"/>
        <end position="721"/>
    </location>
</feature>
<feature type="region of interest" description="Disordered" evidence="6">
    <location>
        <begin position="739"/>
        <end position="773"/>
    </location>
</feature>
<evidence type="ECO:0000256" key="1">
    <source>
        <dbReference type="ARBA" id="ARBA00004496"/>
    </source>
</evidence>
<evidence type="ECO:0000256" key="4">
    <source>
        <dbReference type="ARBA" id="ARBA00022468"/>
    </source>
</evidence>
<feature type="domain" description="Rab3GAP catalytic subunit conserved" evidence="7">
    <location>
        <begin position="838"/>
        <end position="990"/>
    </location>
</feature>
<feature type="region of interest" description="Disordered" evidence="6">
    <location>
        <begin position="802"/>
        <end position="844"/>
    </location>
</feature>
<evidence type="ECO:0000259" key="7">
    <source>
        <dbReference type="Pfam" id="PF13890"/>
    </source>
</evidence>
<evidence type="ECO:0000313" key="8">
    <source>
        <dbReference type="EMBL" id="KAJ2785234.1"/>
    </source>
</evidence>
<reference evidence="8" key="1">
    <citation type="submission" date="2022-07" db="EMBL/GenBank/DDBJ databases">
        <title>Phylogenomic reconstructions and comparative analyses of Kickxellomycotina fungi.</title>
        <authorList>
            <person name="Reynolds N.K."/>
            <person name="Stajich J.E."/>
            <person name="Barry K."/>
            <person name="Grigoriev I.V."/>
            <person name="Crous P."/>
            <person name="Smith M.E."/>
        </authorList>
    </citation>
    <scope>NUCLEOTIDE SEQUENCE</scope>
    <source>
        <strain evidence="8">NBRC 105414</strain>
    </source>
</reference>
<dbReference type="Pfam" id="PF13890">
    <property type="entry name" value="Rab3-GTPase_cat"/>
    <property type="match status" value="1"/>
</dbReference>
<proteinExistence type="inferred from homology"/>
<gene>
    <name evidence="8" type="ORF">H4R18_000685</name>
</gene>
<evidence type="ECO:0000313" key="9">
    <source>
        <dbReference type="Proteomes" id="UP001140217"/>
    </source>
</evidence>
<name>A0A9W8HG63_9FUNG</name>
<evidence type="ECO:0000256" key="2">
    <source>
        <dbReference type="ARBA" id="ARBA00008856"/>
    </source>
</evidence>
<sequence>MADDDENFELVDYTAASGWEKFVASIEARLRAWQVGDGRRGDFDFAELQRKCSGLVARRRQDRAEVRAQISALCTRTCRLAHRGAAYTLTLSVHPALHAGAAPDPLAAQFLPSRVPELEIDHSQAEPEHAWHPLHRWTGCAALIYLQYVGDARRWDDAAPDSDDGQDGPGDNYSVSLETAKLLASSMNIAMQNARCQLPAFVPVGDAWRRLFTGRAAGSAPEHPGHVAGIVQRFDTVCLGQAPAAYLQLGGLLGLFASALRVPDSSGVQVAALHTYRAKNTYARAWNAASPDFYYRMGDLNVGPVNDPLRTIALDALFQQAPCRTYLDPQSPGRDRLYLKTASAWVLSAQMIPAEKERTMLTEVLEDAFASWAQSTSGANRHRHLSLAEQMEAHAEITSGMLVELFGPAAGSHISLPGLDPAAKDTEALRASEARLDQTLAEVYADGSASRDRPHSVAQLTARMPHGAAVPYGSLLWRLSEIVLVATAKRSADLWGAPSIMTFLRLLWAMALKEIRWRWENAQLVPRIPTAADHAVERGAAASASGSQTPAPPSVDSAPGSQTRFNVHLRYALAHQKLEMINCCVERKLVRDAAGPGPATSALDALLDPAAARQSAGEDGSGSRLAQRMRTHVNAQLRQEKAPGSDGGRGSRSSRIRRPIGRLLTSMRSVASEPPRRPEPLAAAAADIGEFEEIGPCESESEGFVSAEDDYADDDDDDNDDCSSSALLLLDQSSLDDTKSLPAPLVPERLPPNAVAVPASADGDRQAAPLEVSPGRDANYIDVAIASSMDSTSGFHHVSGVYERSPQADTRSGSDNPTSEELPAGEAGQEPGELGPDESAGGLHESPTLRLLETGAPMWIPKIQMQPVLTDDMLRERETILMSFGTSTEGARQRARLQCAELISDMESFKAANPRCSLADFVRWHSPRDWVVPEGAAEMEGRLSVRMASGGADGNLWQKLWAEARRVPADRQRLLFDHEVEAEKALHHLEGTPVYALFASLLPTMFLIAYERLYRQPIVHRIGLLRTRLAALGTRIAQHVDWAASDPDSPVYSSLMDDLEALEVQTSRCVSLLCKFPDQYALAEAVVQHGQAPVATRDAQKVVLRALARLGIPSAPPARREYVFSAQLRRPEAPELAVPQRMYAAVEGERSLRVVYGRGQ</sequence>
<dbReference type="EMBL" id="JANBUL010000014">
    <property type="protein sequence ID" value="KAJ2785234.1"/>
    <property type="molecule type" value="Genomic_DNA"/>
</dbReference>
<feature type="compositionally biased region" description="Polar residues" evidence="6">
    <location>
        <begin position="807"/>
        <end position="819"/>
    </location>
</feature>
<protein>
    <recommendedName>
        <fullName evidence="3">Rab3 GTPase-activating protein catalytic subunit</fullName>
    </recommendedName>
</protein>
<organism evidence="8 9">
    <name type="scientific">Coemansia javaensis</name>
    <dbReference type="NCBI Taxonomy" id="2761396"/>
    <lineage>
        <taxon>Eukaryota</taxon>
        <taxon>Fungi</taxon>
        <taxon>Fungi incertae sedis</taxon>
        <taxon>Zoopagomycota</taxon>
        <taxon>Kickxellomycotina</taxon>
        <taxon>Kickxellomycetes</taxon>
        <taxon>Kickxellales</taxon>
        <taxon>Kickxellaceae</taxon>
        <taxon>Coemansia</taxon>
    </lineage>
</organism>
<dbReference type="PANTHER" id="PTHR21422:SF9">
    <property type="entry name" value="RAB3 GTPASE-ACTIVATING PROTEIN CATALYTIC SUBUNIT"/>
    <property type="match status" value="1"/>
</dbReference>
<comment type="caution">
    <text evidence="8">The sequence shown here is derived from an EMBL/GenBank/DDBJ whole genome shotgun (WGS) entry which is preliminary data.</text>
</comment>
<keyword evidence="4" id="KW-0343">GTPase activation</keyword>
<comment type="subcellular location">
    <subcellularLocation>
        <location evidence="1">Cytoplasm</location>
    </subcellularLocation>
</comment>
<dbReference type="AlphaFoldDB" id="A0A9W8HG63"/>
<dbReference type="OrthoDB" id="17346at2759"/>
<evidence type="ECO:0000256" key="6">
    <source>
        <dbReference type="SAM" id="MobiDB-lite"/>
    </source>
</evidence>
<keyword evidence="9" id="KW-1185">Reference proteome</keyword>
<dbReference type="Proteomes" id="UP001140217">
    <property type="component" value="Unassembled WGS sequence"/>
</dbReference>
<dbReference type="PANTHER" id="PTHR21422">
    <property type="entry name" value="RAB3 GTPASE-ACTIVATING PROTEIN CATALYTIC SUBUNIT"/>
    <property type="match status" value="1"/>
</dbReference>